<keyword evidence="1" id="KW-1185">Reference proteome</keyword>
<accession>A0A915NGF4</accession>
<proteinExistence type="predicted"/>
<dbReference type="AlphaFoldDB" id="A0A915NGF4"/>
<evidence type="ECO:0000313" key="2">
    <source>
        <dbReference type="WBParaSite" id="scf7180000416715.g606"/>
    </source>
</evidence>
<reference evidence="2" key="1">
    <citation type="submission" date="2022-11" db="UniProtKB">
        <authorList>
            <consortium name="WormBaseParasite"/>
        </authorList>
    </citation>
    <scope>IDENTIFICATION</scope>
</reference>
<dbReference type="WBParaSite" id="scf7180000416715.g606">
    <property type="protein sequence ID" value="scf7180000416715.g606"/>
    <property type="gene ID" value="scf7180000416715.g606"/>
</dbReference>
<evidence type="ECO:0000313" key="1">
    <source>
        <dbReference type="Proteomes" id="UP000887560"/>
    </source>
</evidence>
<dbReference type="Proteomes" id="UP000887560">
    <property type="component" value="Unplaced"/>
</dbReference>
<sequence>MELENKNYDEYQKQIYGLALIYEIKVKVIKYIINERFKTPFYKSPTFPRHNIEQSPHGIIKGNYQINNRMPLFDNQVSTPALANYQHTENVGTSTSNQLKSVNYPIRDQTTTMNKSIDTFN</sequence>
<organism evidence="1 2">
    <name type="scientific">Meloidogyne floridensis</name>
    <dbReference type="NCBI Taxonomy" id="298350"/>
    <lineage>
        <taxon>Eukaryota</taxon>
        <taxon>Metazoa</taxon>
        <taxon>Ecdysozoa</taxon>
        <taxon>Nematoda</taxon>
        <taxon>Chromadorea</taxon>
        <taxon>Rhabditida</taxon>
        <taxon>Tylenchina</taxon>
        <taxon>Tylenchomorpha</taxon>
        <taxon>Tylenchoidea</taxon>
        <taxon>Meloidogynidae</taxon>
        <taxon>Meloidogyninae</taxon>
        <taxon>Meloidogyne</taxon>
    </lineage>
</organism>
<name>A0A915NGF4_9BILA</name>
<protein>
    <submittedName>
        <fullName evidence="2">Uncharacterized protein</fullName>
    </submittedName>
</protein>